<evidence type="ECO:0000256" key="10">
    <source>
        <dbReference type="PIRSR" id="PIRSR001589-3"/>
    </source>
</evidence>
<dbReference type="EC" id="6.3.5.4" evidence="3"/>
<protein>
    <recommendedName>
        <fullName evidence="3">asparagine synthase (glutamine-hydrolyzing)</fullName>
        <ecNumber evidence="3">6.3.5.4</ecNumber>
    </recommendedName>
</protein>
<dbReference type="InterPro" id="IPR001962">
    <property type="entry name" value="Asn_synthase"/>
</dbReference>
<evidence type="ECO:0000313" key="13">
    <source>
        <dbReference type="Proteomes" id="UP000652681"/>
    </source>
</evidence>
<dbReference type="PANTHER" id="PTHR43284:SF1">
    <property type="entry name" value="ASPARAGINE SYNTHETASE"/>
    <property type="match status" value="1"/>
</dbReference>
<dbReference type="GO" id="GO:0005524">
    <property type="term" value="F:ATP binding"/>
    <property type="evidence" value="ECO:0007669"/>
    <property type="project" value="UniProtKB-KW"/>
</dbReference>
<evidence type="ECO:0000256" key="4">
    <source>
        <dbReference type="ARBA" id="ARBA00022741"/>
    </source>
</evidence>
<proteinExistence type="inferred from homology"/>
<comment type="similarity">
    <text evidence="2">Belongs to the asparagine synthetase family.</text>
</comment>
<dbReference type="PIRSF" id="PIRSF001589">
    <property type="entry name" value="Asn_synthetase_glu-h"/>
    <property type="match status" value="1"/>
</dbReference>
<dbReference type="InterPro" id="IPR051786">
    <property type="entry name" value="ASN_synthetase/amidase"/>
</dbReference>
<reference evidence="12" key="1">
    <citation type="submission" date="2020-09" db="EMBL/GenBank/DDBJ databases">
        <title>Taishania pollutisoli gen. nov., sp. nov., Isolated from Tetrabromobisphenol A-Contaminated Soil.</title>
        <authorList>
            <person name="Chen Q."/>
        </authorList>
    </citation>
    <scope>NUCLEOTIDE SEQUENCE</scope>
    <source>
        <strain evidence="12">CZZ-1</strain>
    </source>
</reference>
<dbReference type="GO" id="GO:0006529">
    <property type="term" value="P:asparagine biosynthetic process"/>
    <property type="evidence" value="ECO:0007669"/>
    <property type="project" value="UniProtKB-KW"/>
</dbReference>
<feature type="binding site" evidence="9">
    <location>
        <position position="294"/>
    </location>
    <ligand>
        <name>ATP</name>
        <dbReference type="ChEBI" id="CHEBI:30616"/>
    </ligand>
</feature>
<evidence type="ECO:0000256" key="2">
    <source>
        <dbReference type="ARBA" id="ARBA00005752"/>
    </source>
</evidence>
<evidence type="ECO:0000256" key="9">
    <source>
        <dbReference type="PIRSR" id="PIRSR001589-2"/>
    </source>
</evidence>
<dbReference type="SUPFAM" id="SSF56235">
    <property type="entry name" value="N-terminal nucleophile aminohydrolases (Ntn hydrolases)"/>
    <property type="match status" value="1"/>
</dbReference>
<feature type="binding site" evidence="9">
    <location>
        <position position="101"/>
    </location>
    <ligand>
        <name>L-glutamine</name>
        <dbReference type="ChEBI" id="CHEBI:58359"/>
    </ligand>
</feature>
<evidence type="ECO:0000256" key="7">
    <source>
        <dbReference type="ARBA" id="ARBA00048741"/>
    </source>
</evidence>
<dbReference type="Gene3D" id="3.60.20.10">
    <property type="entry name" value="Glutamine Phosphoribosylpyrophosphate, subunit 1, domain 1"/>
    <property type="match status" value="1"/>
</dbReference>
<dbReference type="InterPro" id="IPR006426">
    <property type="entry name" value="Asn_synth_AEB"/>
</dbReference>
<sequence length="634" mass="73076">MCGIAGFIDFQRRSSSEVLQAMTDTLYHRGPDGAGYEYVETQQAQIGLGHRRLAIIDLTDHGKQPMPFQELWITFNGEIYNFKEIRNDLAALGHSFTSESDTEVILHAFHQWGQDCLHRFIGMFAFVIYNPVTNQVFIARDRTGIKPLHYYFADGLFLFASELKAFHRHPRFQKKINLNAVAAFMQYGNVPGDESIFESCTKLLPGHFALLDLTHQTLTVSRYWNVYDAYNKPKLTLSFEEAKKETEQLIQSACNYRMIADVPVGIFLSGGYDSTTVTALLQKERSQQLKTYTIGVPDIGLNEAPYAEDIAKHLGTEHTTYTCTEKEALEVISQLPFFYDEPFADSSAIPTHLVSKIARKDVTVALSADGGDEVFAGYNRYDYLMRYGKKINAIPSFVRKAAAGMMHVIPSESIPVLKNKYNFHNRYEKLKGILKNPSPERIMLSLSQQFTDNQINQLFARQLHVSSNAYQSKELRADNHSPLAYVMAIDYQTYLPDDILQKVDRATMSVSLEGREPLLDHRVIEWAAQLPDDYKYHNGIKKYILREIAHQYIPERLLNRPKMGFAIPIANWLTNELRPVVEEYLEEKRIREQGIFNWDYVHKLTSGFLGGKKEFDVKIWYLLMFQMWHEKWME</sequence>
<comment type="caution">
    <text evidence="12">The sequence shown here is derived from an EMBL/GenBank/DDBJ whole genome shotgun (WGS) entry which is preliminary data.</text>
</comment>
<dbReference type="EMBL" id="JACVEL010000005">
    <property type="protein sequence ID" value="MBC9812685.1"/>
    <property type="molecule type" value="Genomic_DNA"/>
</dbReference>
<keyword evidence="12" id="KW-0436">Ligase</keyword>
<dbReference type="Pfam" id="PF13537">
    <property type="entry name" value="GATase_7"/>
    <property type="match status" value="1"/>
</dbReference>
<accession>A0A8J6U2B8</accession>
<comment type="catalytic activity">
    <reaction evidence="7">
        <text>L-aspartate + L-glutamine + ATP + H2O = L-asparagine + L-glutamate + AMP + diphosphate + H(+)</text>
        <dbReference type="Rhea" id="RHEA:12228"/>
        <dbReference type="ChEBI" id="CHEBI:15377"/>
        <dbReference type="ChEBI" id="CHEBI:15378"/>
        <dbReference type="ChEBI" id="CHEBI:29985"/>
        <dbReference type="ChEBI" id="CHEBI:29991"/>
        <dbReference type="ChEBI" id="CHEBI:30616"/>
        <dbReference type="ChEBI" id="CHEBI:33019"/>
        <dbReference type="ChEBI" id="CHEBI:58048"/>
        <dbReference type="ChEBI" id="CHEBI:58359"/>
        <dbReference type="ChEBI" id="CHEBI:456215"/>
        <dbReference type="EC" id="6.3.5.4"/>
    </reaction>
</comment>
<evidence type="ECO:0000256" key="6">
    <source>
        <dbReference type="ARBA" id="ARBA00022962"/>
    </source>
</evidence>
<dbReference type="PROSITE" id="PS51278">
    <property type="entry name" value="GATASE_TYPE_2"/>
    <property type="match status" value="1"/>
</dbReference>
<evidence type="ECO:0000313" key="12">
    <source>
        <dbReference type="EMBL" id="MBC9812685.1"/>
    </source>
</evidence>
<dbReference type="InterPro" id="IPR033738">
    <property type="entry name" value="AsnB_N"/>
</dbReference>
<evidence type="ECO:0000256" key="3">
    <source>
        <dbReference type="ARBA" id="ARBA00012737"/>
    </source>
</evidence>
<keyword evidence="4 9" id="KW-0547">Nucleotide-binding</keyword>
<feature type="domain" description="Glutamine amidotransferase type-2" evidence="11">
    <location>
        <begin position="2"/>
        <end position="214"/>
    </location>
</feature>
<evidence type="ECO:0000259" key="11">
    <source>
        <dbReference type="PROSITE" id="PS51278"/>
    </source>
</evidence>
<dbReference type="CDD" id="cd00712">
    <property type="entry name" value="AsnB"/>
    <property type="match status" value="1"/>
</dbReference>
<gene>
    <name evidence="12" type="primary">asnB</name>
    <name evidence="12" type="ORF">H9Y05_09400</name>
</gene>
<keyword evidence="8" id="KW-0028">Amino-acid biosynthesis</keyword>
<keyword evidence="6 8" id="KW-0315">Glutamine amidotransferase</keyword>
<dbReference type="PANTHER" id="PTHR43284">
    <property type="entry name" value="ASPARAGINE SYNTHETASE (GLUTAMINE-HYDROLYZING)"/>
    <property type="match status" value="1"/>
</dbReference>
<dbReference type="GO" id="GO:0005829">
    <property type="term" value="C:cytosol"/>
    <property type="evidence" value="ECO:0007669"/>
    <property type="project" value="TreeGrafter"/>
</dbReference>
<keyword evidence="5 9" id="KW-0067">ATP-binding</keyword>
<dbReference type="NCBIfam" id="TIGR01536">
    <property type="entry name" value="asn_synth_AEB"/>
    <property type="match status" value="1"/>
</dbReference>
<feature type="site" description="Important for beta-aspartyl-AMP intermediate formation" evidence="10">
    <location>
        <position position="369"/>
    </location>
</feature>
<dbReference type="Gene3D" id="3.40.50.620">
    <property type="entry name" value="HUPs"/>
    <property type="match status" value="1"/>
</dbReference>
<keyword evidence="8" id="KW-0061">Asparagine biosynthesis</keyword>
<evidence type="ECO:0000256" key="1">
    <source>
        <dbReference type="ARBA" id="ARBA00005187"/>
    </source>
</evidence>
<dbReference type="Pfam" id="PF00733">
    <property type="entry name" value="Asn_synthase"/>
    <property type="match status" value="1"/>
</dbReference>
<dbReference type="RefSeq" id="WP_216714131.1">
    <property type="nucleotide sequence ID" value="NZ_JACVEL010000005.1"/>
</dbReference>
<dbReference type="InterPro" id="IPR029055">
    <property type="entry name" value="Ntn_hydrolases_N"/>
</dbReference>
<comment type="pathway">
    <text evidence="1">Amino-acid biosynthesis; L-asparagine biosynthesis; L-asparagine from L-aspartate (L-Gln route): step 1/1.</text>
</comment>
<dbReference type="SUPFAM" id="SSF52402">
    <property type="entry name" value="Adenine nucleotide alpha hydrolases-like"/>
    <property type="match status" value="1"/>
</dbReference>
<organism evidence="12 13">
    <name type="scientific">Taishania pollutisoli</name>
    <dbReference type="NCBI Taxonomy" id="2766479"/>
    <lineage>
        <taxon>Bacteria</taxon>
        <taxon>Pseudomonadati</taxon>
        <taxon>Bacteroidota</taxon>
        <taxon>Flavobacteriia</taxon>
        <taxon>Flavobacteriales</taxon>
        <taxon>Crocinitomicaceae</taxon>
        <taxon>Taishania</taxon>
    </lineage>
</organism>
<feature type="active site" description="For GATase activity" evidence="8">
    <location>
        <position position="2"/>
    </location>
</feature>
<dbReference type="InterPro" id="IPR017932">
    <property type="entry name" value="GATase_2_dom"/>
</dbReference>
<evidence type="ECO:0000256" key="5">
    <source>
        <dbReference type="ARBA" id="ARBA00022840"/>
    </source>
</evidence>
<keyword evidence="13" id="KW-1185">Reference proteome</keyword>
<dbReference type="CDD" id="cd01991">
    <property type="entry name" value="Asn_synthase_B_C"/>
    <property type="match status" value="1"/>
</dbReference>
<dbReference type="AlphaFoldDB" id="A0A8J6U2B8"/>
<name>A0A8J6U2B8_9FLAO</name>
<dbReference type="GO" id="GO:0004066">
    <property type="term" value="F:asparagine synthase (glutamine-hydrolyzing) activity"/>
    <property type="evidence" value="ECO:0007669"/>
    <property type="project" value="UniProtKB-EC"/>
</dbReference>
<evidence type="ECO:0000256" key="8">
    <source>
        <dbReference type="PIRSR" id="PIRSR001589-1"/>
    </source>
</evidence>
<dbReference type="InterPro" id="IPR014729">
    <property type="entry name" value="Rossmann-like_a/b/a_fold"/>
</dbReference>
<dbReference type="Proteomes" id="UP000652681">
    <property type="component" value="Unassembled WGS sequence"/>
</dbReference>